<dbReference type="InParanoid" id="T1HHI3"/>
<dbReference type="RefSeq" id="XP_073976777.1">
    <property type="nucleotide sequence ID" value="XM_074120676.1"/>
</dbReference>
<keyword evidence="1" id="KW-0175">Coiled coil</keyword>
<dbReference type="EnsemblMetazoa" id="RPRC003506-RA">
    <property type="protein sequence ID" value="RPRC003506-PA"/>
    <property type="gene ID" value="RPRC003506"/>
</dbReference>
<evidence type="ECO:0000256" key="1">
    <source>
        <dbReference type="SAM" id="Coils"/>
    </source>
</evidence>
<evidence type="ECO:0000259" key="3">
    <source>
        <dbReference type="Pfam" id="PF25298"/>
    </source>
</evidence>
<name>T1HHI3_RHOPR</name>
<evidence type="ECO:0000313" key="5">
    <source>
        <dbReference type="Proteomes" id="UP000015103"/>
    </source>
</evidence>
<evidence type="ECO:0000313" key="4">
    <source>
        <dbReference type="EnsemblMetazoa" id="RPRC003506-PA"/>
    </source>
</evidence>
<dbReference type="Pfam" id="PF25298">
    <property type="entry name" value="Baculo_FP_2nd"/>
    <property type="match status" value="1"/>
</dbReference>
<dbReference type="AlphaFoldDB" id="T1HHI3"/>
<accession>T1HHI3</accession>
<dbReference type="VEuPathDB" id="VectorBase:RPRC003506"/>
<protein>
    <recommendedName>
        <fullName evidence="3">FP protein C-terminal domain-containing protein</fullName>
    </recommendedName>
</protein>
<feature type="coiled-coil region" evidence="1">
    <location>
        <begin position="49"/>
        <end position="76"/>
    </location>
</feature>
<feature type="compositionally biased region" description="Basic residues" evidence="2">
    <location>
        <begin position="286"/>
        <end position="295"/>
    </location>
</feature>
<dbReference type="Proteomes" id="UP000015103">
    <property type="component" value="Unassembled WGS sequence"/>
</dbReference>
<proteinExistence type="predicted"/>
<dbReference type="GeneID" id="141450339"/>
<dbReference type="OMA" id="NIPHSEN"/>
<feature type="region of interest" description="Disordered" evidence="2">
    <location>
        <begin position="262"/>
        <end position="297"/>
    </location>
</feature>
<dbReference type="InterPro" id="IPR057251">
    <property type="entry name" value="FP_C"/>
</dbReference>
<reference evidence="4" key="1">
    <citation type="submission" date="2015-05" db="UniProtKB">
        <authorList>
            <consortium name="EnsemblMetazoa"/>
        </authorList>
    </citation>
    <scope>IDENTIFICATION</scope>
</reference>
<evidence type="ECO:0000256" key="2">
    <source>
        <dbReference type="SAM" id="MobiDB-lite"/>
    </source>
</evidence>
<dbReference type="EMBL" id="ACPB03000888">
    <property type="status" value="NOT_ANNOTATED_CDS"/>
    <property type="molecule type" value="Genomic_DNA"/>
</dbReference>
<keyword evidence="5" id="KW-1185">Reference proteome</keyword>
<feature type="domain" description="FP protein C-terminal" evidence="3">
    <location>
        <begin position="203"/>
        <end position="250"/>
    </location>
</feature>
<sequence>MGTNDRNDKFEILLGEIGQINQILNTIQQRFSELKIENQGLSTSISSLKTELKSDFNSLKNDLKILNVKSDKLRKENVMFEKKLIYLNSLMADYEQFRYGNRVRLTNIPHSENENLLYIIKAIGEVIGCSIDGNDLDFFYRLKRKIFMPNPPIILKFVRRGLKNNFLKLFWVKKELINTKILSGISEATLKRIYISDDMGSETYRLLSKAKELQKSGKVKYCWSRNGKILIRKEEGLKVVLIKSESDLMKYGYEVPVDLEDGSSLATGEDTETEDVLTSQGIDRSAKKRKLKKSQSGRILGFLKPKVPPLTATSCAQDLSTPPPKK</sequence>
<organism evidence="4 5">
    <name type="scientific">Rhodnius prolixus</name>
    <name type="common">Triatomid bug</name>
    <dbReference type="NCBI Taxonomy" id="13249"/>
    <lineage>
        <taxon>Eukaryota</taxon>
        <taxon>Metazoa</taxon>
        <taxon>Ecdysozoa</taxon>
        <taxon>Arthropoda</taxon>
        <taxon>Hexapoda</taxon>
        <taxon>Insecta</taxon>
        <taxon>Pterygota</taxon>
        <taxon>Neoptera</taxon>
        <taxon>Paraneoptera</taxon>
        <taxon>Hemiptera</taxon>
        <taxon>Heteroptera</taxon>
        <taxon>Panheteroptera</taxon>
        <taxon>Cimicomorpha</taxon>
        <taxon>Reduviidae</taxon>
        <taxon>Triatominae</taxon>
        <taxon>Rhodnius</taxon>
    </lineage>
</organism>
<dbReference type="HOGENOM" id="CLU_889399_0_0_1"/>